<dbReference type="Proteomes" id="UP000298061">
    <property type="component" value="Unassembled WGS sequence"/>
</dbReference>
<feature type="region of interest" description="Disordered" evidence="1">
    <location>
        <begin position="135"/>
        <end position="154"/>
    </location>
</feature>
<protein>
    <submittedName>
        <fullName evidence="2">Uncharacterized protein</fullName>
    </submittedName>
</protein>
<keyword evidence="3" id="KW-1185">Reference proteome</keyword>
<organism evidence="2 3">
    <name type="scientific">Hericium alpestre</name>
    <dbReference type="NCBI Taxonomy" id="135208"/>
    <lineage>
        <taxon>Eukaryota</taxon>
        <taxon>Fungi</taxon>
        <taxon>Dikarya</taxon>
        <taxon>Basidiomycota</taxon>
        <taxon>Agaricomycotina</taxon>
        <taxon>Agaricomycetes</taxon>
        <taxon>Russulales</taxon>
        <taxon>Hericiaceae</taxon>
        <taxon>Hericium</taxon>
    </lineage>
</organism>
<dbReference type="AlphaFoldDB" id="A0A4Z0A8Z5"/>
<name>A0A4Z0A8Z5_9AGAM</name>
<proteinExistence type="predicted"/>
<evidence type="ECO:0000313" key="3">
    <source>
        <dbReference type="Proteomes" id="UP000298061"/>
    </source>
</evidence>
<sequence length="306" mass="32584">MFPPSTLSSHETILEAEPPGLGHHDKAFSAFGCISRDGGSCPGLVPCNTNTDPSASRNVLTPSIDSAGGACHLVSITTQDLLAEASICLGDVSDPRVSKDHLSKPISSEPSTTRNPGADLQEEDDSYGRHGLRRVGSQVEEQIRGHDASSLQRRQARLSLSLRLPDPTPADSLRHAQLATTMLVSPHVVTQLQQQLSPFKLSTPLRTPKAEGGISWIPNPDTGKVRLRPVAATDTLSPISPLPSPVHLHSAEVHLGWEAAAIQQDANNGGGCEVEHQLTISMLNPGGVVRKAFEEDTERPSSLSSR</sequence>
<dbReference type="EMBL" id="SFCI01000082">
    <property type="protein sequence ID" value="TFY82744.1"/>
    <property type="molecule type" value="Genomic_DNA"/>
</dbReference>
<gene>
    <name evidence="2" type="ORF">EWM64_g1271</name>
</gene>
<reference evidence="2 3" key="1">
    <citation type="submission" date="2019-02" db="EMBL/GenBank/DDBJ databases">
        <title>Genome sequencing of the rare red list fungi Hericium alpestre (H. flagellum).</title>
        <authorList>
            <person name="Buettner E."/>
            <person name="Kellner H."/>
        </authorList>
    </citation>
    <scope>NUCLEOTIDE SEQUENCE [LARGE SCALE GENOMIC DNA]</scope>
    <source>
        <strain evidence="2 3">DSM 108284</strain>
    </source>
</reference>
<evidence type="ECO:0000313" key="2">
    <source>
        <dbReference type="EMBL" id="TFY82744.1"/>
    </source>
</evidence>
<feature type="compositionally biased region" description="Polar residues" evidence="1">
    <location>
        <begin position="105"/>
        <end position="115"/>
    </location>
</feature>
<comment type="caution">
    <text evidence="2">The sequence shown here is derived from an EMBL/GenBank/DDBJ whole genome shotgun (WGS) entry which is preliminary data.</text>
</comment>
<accession>A0A4Z0A8Z5</accession>
<evidence type="ECO:0000256" key="1">
    <source>
        <dbReference type="SAM" id="MobiDB-lite"/>
    </source>
</evidence>
<feature type="region of interest" description="Disordered" evidence="1">
    <location>
        <begin position="97"/>
        <end position="127"/>
    </location>
</feature>